<accession>A0A1Y2L129</accession>
<keyword evidence="10" id="KW-0175">Coiled coil</keyword>
<gene>
    <name evidence="13" type="ORF">TMES_09405</name>
</gene>
<evidence type="ECO:0000256" key="4">
    <source>
        <dbReference type="ARBA" id="ARBA00022475"/>
    </source>
</evidence>
<keyword evidence="8 9" id="KW-0472">Membrane</keyword>
<dbReference type="Proteomes" id="UP000193391">
    <property type="component" value="Unassembled WGS sequence"/>
</dbReference>
<dbReference type="RefSeq" id="WP_085581797.1">
    <property type="nucleotide sequence ID" value="NZ_JFKA01000003.1"/>
</dbReference>
<reference evidence="13 14" key="1">
    <citation type="submission" date="2014-03" db="EMBL/GenBank/DDBJ databases">
        <title>The draft genome sequence of Thalassospira mesophila JCM 18969.</title>
        <authorList>
            <person name="Lai Q."/>
            <person name="Shao Z."/>
        </authorList>
    </citation>
    <scope>NUCLEOTIDE SEQUENCE [LARGE SCALE GENOMIC DNA]</scope>
    <source>
        <strain evidence="13 14">JCM 18969</strain>
    </source>
</reference>
<dbReference type="AlphaFoldDB" id="A0A1Y2L129"/>
<dbReference type="PANTHER" id="PTHR30386">
    <property type="entry name" value="MEMBRANE FUSION SUBUNIT OF EMRAB-TOLC MULTIDRUG EFFLUX PUMP"/>
    <property type="match status" value="1"/>
</dbReference>
<dbReference type="InterPro" id="IPR058781">
    <property type="entry name" value="HH_AprE-like"/>
</dbReference>
<name>A0A1Y2L129_9PROT</name>
<evidence type="ECO:0000256" key="3">
    <source>
        <dbReference type="ARBA" id="ARBA00022448"/>
    </source>
</evidence>
<evidence type="ECO:0000256" key="10">
    <source>
        <dbReference type="SAM" id="Coils"/>
    </source>
</evidence>
<dbReference type="NCBIfam" id="TIGR01843">
    <property type="entry name" value="type_I_hlyD"/>
    <property type="match status" value="1"/>
</dbReference>
<dbReference type="InterPro" id="IPR010129">
    <property type="entry name" value="T1SS_HlyD"/>
</dbReference>
<keyword evidence="5 9" id="KW-0997">Cell inner membrane</keyword>
<evidence type="ECO:0000256" key="8">
    <source>
        <dbReference type="ARBA" id="ARBA00023136"/>
    </source>
</evidence>
<dbReference type="InterPro" id="IPR058982">
    <property type="entry name" value="Beta-barrel_AprE"/>
</dbReference>
<evidence type="ECO:0000256" key="7">
    <source>
        <dbReference type="ARBA" id="ARBA00022989"/>
    </source>
</evidence>
<evidence type="ECO:0000256" key="6">
    <source>
        <dbReference type="ARBA" id="ARBA00022692"/>
    </source>
</evidence>
<dbReference type="GO" id="GO:0015031">
    <property type="term" value="P:protein transport"/>
    <property type="evidence" value="ECO:0007669"/>
    <property type="project" value="InterPro"/>
</dbReference>
<comment type="subcellular location">
    <subcellularLocation>
        <location evidence="1 9">Cell inner membrane</location>
        <topology evidence="1 9">Single-pass membrane protein</topology>
    </subcellularLocation>
</comment>
<dbReference type="Pfam" id="PF26002">
    <property type="entry name" value="Beta-barrel_AprE"/>
    <property type="match status" value="1"/>
</dbReference>
<sequence>MNRLINLDDRGNVINPDAPQPVWHQVLAEERAASKQSLRKPMIAGALVIIIGFGGFLLWGFNAQLDSAAVASGSVIIDSRKKTVNHLEGGILKKLLVDEGEHVRQGQVLALLDGTREASELEQLRGERYGLQAKLARLRAEQDGLDKIKFPENLLSSKEPYVADILHDEKRLFDKRHEVYTAKRDAQEKQIKQFAAQADALDSQITARGHQQKLVKQQLDGVRELASKGYATRTQLVEIENNWSDLVGDAGEYKAQRAGAEQEKAGAEIELASIEMEWQSDIAKSIQETQLALNDVNQRVTAKDDVLKRLEIRSPQEGIVSNIQIRTPGGVISPAQPIMDIIPNDEPLEIEAMINRRDIDAVSMGADAQVRLTAYNQRRLSPLKAKISYIDADQTVDEKRDSSYYVVRAKIDPGELAKHPDIKLRAGMPADILVLNKPRTAIDYLLDPIAESMDRAFRED</sequence>
<keyword evidence="7 9" id="KW-1133">Transmembrane helix</keyword>
<dbReference type="EMBL" id="JFKA01000003">
    <property type="protein sequence ID" value="OSQ38930.1"/>
    <property type="molecule type" value="Genomic_DNA"/>
</dbReference>
<feature type="transmembrane region" description="Helical" evidence="9">
    <location>
        <begin position="41"/>
        <end position="61"/>
    </location>
</feature>
<feature type="coiled-coil region" evidence="10">
    <location>
        <begin position="250"/>
        <end position="277"/>
    </location>
</feature>
<keyword evidence="14" id="KW-1185">Reference proteome</keyword>
<dbReference type="PRINTS" id="PR01490">
    <property type="entry name" value="RTXTOXIND"/>
</dbReference>
<proteinExistence type="inferred from homology"/>
<evidence type="ECO:0000256" key="2">
    <source>
        <dbReference type="ARBA" id="ARBA00009477"/>
    </source>
</evidence>
<evidence type="ECO:0000256" key="5">
    <source>
        <dbReference type="ARBA" id="ARBA00022519"/>
    </source>
</evidence>
<dbReference type="InterPro" id="IPR050739">
    <property type="entry name" value="MFP"/>
</dbReference>
<comment type="similarity">
    <text evidence="2 9">Belongs to the membrane fusion protein (MFP) (TC 8.A.1) family.</text>
</comment>
<keyword evidence="3 9" id="KW-0813">Transport</keyword>
<evidence type="ECO:0000259" key="12">
    <source>
        <dbReference type="Pfam" id="PF26002"/>
    </source>
</evidence>
<dbReference type="Gene3D" id="2.40.30.170">
    <property type="match status" value="1"/>
</dbReference>
<evidence type="ECO:0000313" key="14">
    <source>
        <dbReference type="Proteomes" id="UP000193391"/>
    </source>
</evidence>
<organism evidence="13 14">
    <name type="scientific">Thalassospira mesophila</name>
    <dbReference type="NCBI Taxonomy" id="1293891"/>
    <lineage>
        <taxon>Bacteria</taxon>
        <taxon>Pseudomonadati</taxon>
        <taxon>Pseudomonadota</taxon>
        <taxon>Alphaproteobacteria</taxon>
        <taxon>Rhodospirillales</taxon>
        <taxon>Thalassospiraceae</taxon>
        <taxon>Thalassospira</taxon>
    </lineage>
</organism>
<comment type="caution">
    <text evidence="13">The sequence shown here is derived from an EMBL/GenBank/DDBJ whole genome shotgun (WGS) entry which is preliminary data.</text>
</comment>
<dbReference type="PANTHER" id="PTHR30386:SF17">
    <property type="entry name" value="ALKALINE PROTEASE SECRETION PROTEIN APRE"/>
    <property type="match status" value="1"/>
</dbReference>
<dbReference type="OrthoDB" id="9810980at2"/>
<keyword evidence="4 9" id="KW-1003">Cell membrane</keyword>
<protein>
    <recommendedName>
        <fullName evidence="9">Membrane fusion protein (MFP) family protein</fullName>
    </recommendedName>
</protein>
<keyword evidence="6 9" id="KW-0812">Transmembrane</keyword>
<evidence type="ECO:0000256" key="1">
    <source>
        <dbReference type="ARBA" id="ARBA00004377"/>
    </source>
</evidence>
<evidence type="ECO:0000256" key="9">
    <source>
        <dbReference type="RuleBase" id="RU365093"/>
    </source>
</evidence>
<dbReference type="Pfam" id="PF25994">
    <property type="entry name" value="HH_AprE"/>
    <property type="match status" value="1"/>
</dbReference>
<feature type="domain" description="AprE-like long alpha-helical hairpin" evidence="11">
    <location>
        <begin position="119"/>
        <end position="306"/>
    </location>
</feature>
<evidence type="ECO:0000313" key="13">
    <source>
        <dbReference type="EMBL" id="OSQ38930.1"/>
    </source>
</evidence>
<dbReference type="GO" id="GO:0005886">
    <property type="term" value="C:plasma membrane"/>
    <property type="evidence" value="ECO:0007669"/>
    <property type="project" value="UniProtKB-SubCell"/>
</dbReference>
<feature type="domain" description="AprE-like beta-barrel" evidence="12">
    <location>
        <begin position="348"/>
        <end position="434"/>
    </location>
</feature>
<evidence type="ECO:0000259" key="11">
    <source>
        <dbReference type="Pfam" id="PF25994"/>
    </source>
</evidence>
<dbReference type="STRING" id="1293891.TMES_09405"/>